<feature type="compositionally biased region" description="Polar residues" evidence="1">
    <location>
        <begin position="1"/>
        <end position="16"/>
    </location>
</feature>
<comment type="caution">
    <text evidence="2">The sequence shown here is derived from an EMBL/GenBank/DDBJ whole genome shotgun (WGS) entry which is preliminary data.</text>
</comment>
<evidence type="ECO:0000313" key="2">
    <source>
        <dbReference type="EMBL" id="KAK3401986.1"/>
    </source>
</evidence>
<dbReference type="EMBL" id="JAUTDP010000002">
    <property type="protein sequence ID" value="KAK3401986.1"/>
    <property type="molecule type" value="Genomic_DNA"/>
</dbReference>
<organism evidence="2 3">
    <name type="scientific">Sordaria brevicollis</name>
    <dbReference type="NCBI Taxonomy" id="83679"/>
    <lineage>
        <taxon>Eukaryota</taxon>
        <taxon>Fungi</taxon>
        <taxon>Dikarya</taxon>
        <taxon>Ascomycota</taxon>
        <taxon>Pezizomycotina</taxon>
        <taxon>Sordariomycetes</taxon>
        <taxon>Sordariomycetidae</taxon>
        <taxon>Sordariales</taxon>
        <taxon>Sordariaceae</taxon>
        <taxon>Sordaria</taxon>
    </lineage>
</organism>
<accession>A0AAE0PL40</accession>
<sequence>MSSQLNTSDPSDPSNFSTTLTPPRSPRLRTPSSSCVSSGSHSPSSQPPTLPSIRTSLLKSSLSLKRDFRFLKQTTRESSSLGSTYTIDNSDGIQKLLRSSLIKLNETMRGFVKDANELLDEEINKSFDAFLHGNFGRQSARQFDEDGGSDSDSGYSSPSSPEERSEGWDDEIETMMMSTEEKDTRKELKRLVGVVEELRGVFFKKAGKYLFSAKERDGGEEVVEELVVGKLLNENKDDVVEGLEKLARRLGMVKR</sequence>
<protein>
    <submittedName>
        <fullName evidence="2">Uncharacterized protein</fullName>
    </submittedName>
</protein>
<reference evidence="2" key="1">
    <citation type="journal article" date="2023" name="Mol. Phylogenet. Evol.">
        <title>Genome-scale phylogeny and comparative genomics of the fungal order Sordariales.</title>
        <authorList>
            <person name="Hensen N."/>
            <person name="Bonometti L."/>
            <person name="Westerberg I."/>
            <person name="Brannstrom I.O."/>
            <person name="Guillou S."/>
            <person name="Cros-Aarteil S."/>
            <person name="Calhoun S."/>
            <person name="Haridas S."/>
            <person name="Kuo A."/>
            <person name="Mondo S."/>
            <person name="Pangilinan J."/>
            <person name="Riley R."/>
            <person name="LaButti K."/>
            <person name="Andreopoulos B."/>
            <person name="Lipzen A."/>
            <person name="Chen C."/>
            <person name="Yan M."/>
            <person name="Daum C."/>
            <person name="Ng V."/>
            <person name="Clum A."/>
            <person name="Steindorff A."/>
            <person name="Ohm R.A."/>
            <person name="Martin F."/>
            <person name="Silar P."/>
            <person name="Natvig D.O."/>
            <person name="Lalanne C."/>
            <person name="Gautier V."/>
            <person name="Ament-Velasquez S.L."/>
            <person name="Kruys A."/>
            <person name="Hutchinson M.I."/>
            <person name="Powell A.J."/>
            <person name="Barry K."/>
            <person name="Miller A.N."/>
            <person name="Grigoriev I.V."/>
            <person name="Debuchy R."/>
            <person name="Gladieux P."/>
            <person name="Hiltunen Thoren M."/>
            <person name="Johannesson H."/>
        </authorList>
    </citation>
    <scope>NUCLEOTIDE SEQUENCE</scope>
    <source>
        <strain evidence="2">FGSC 1904</strain>
    </source>
</reference>
<keyword evidence="3" id="KW-1185">Reference proteome</keyword>
<feature type="region of interest" description="Disordered" evidence="1">
    <location>
        <begin position="1"/>
        <end position="53"/>
    </location>
</feature>
<proteinExistence type="predicted"/>
<gene>
    <name evidence="2" type="ORF">B0T20DRAFT_431411</name>
</gene>
<name>A0AAE0PL40_SORBR</name>
<dbReference type="AlphaFoldDB" id="A0AAE0PL40"/>
<feature type="compositionally biased region" description="Low complexity" evidence="1">
    <location>
        <begin position="17"/>
        <end position="44"/>
    </location>
</feature>
<evidence type="ECO:0000313" key="3">
    <source>
        <dbReference type="Proteomes" id="UP001281003"/>
    </source>
</evidence>
<feature type="region of interest" description="Disordered" evidence="1">
    <location>
        <begin position="141"/>
        <end position="183"/>
    </location>
</feature>
<dbReference type="Proteomes" id="UP001281003">
    <property type="component" value="Unassembled WGS sequence"/>
</dbReference>
<evidence type="ECO:0000256" key="1">
    <source>
        <dbReference type="SAM" id="MobiDB-lite"/>
    </source>
</evidence>
<reference evidence="2" key="2">
    <citation type="submission" date="2023-07" db="EMBL/GenBank/DDBJ databases">
        <authorList>
            <consortium name="Lawrence Berkeley National Laboratory"/>
            <person name="Haridas S."/>
            <person name="Hensen N."/>
            <person name="Bonometti L."/>
            <person name="Westerberg I."/>
            <person name="Brannstrom I.O."/>
            <person name="Guillou S."/>
            <person name="Cros-Aarteil S."/>
            <person name="Calhoun S."/>
            <person name="Kuo A."/>
            <person name="Mondo S."/>
            <person name="Pangilinan J."/>
            <person name="Riley R."/>
            <person name="LaButti K."/>
            <person name="Andreopoulos B."/>
            <person name="Lipzen A."/>
            <person name="Chen C."/>
            <person name="Yanf M."/>
            <person name="Daum C."/>
            <person name="Ng V."/>
            <person name="Clum A."/>
            <person name="Steindorff A."/>
            <person name="Ohm R."/>
            <person name="Martin F."/>
            <person name="Silar P."/>
            <person name="Natvig D."/>
            <person name="Lalanne C."/>
            <person name="Gautier V."/>
            <person name="Ament-velasquez S.L."/>
            <person name="Kruys A."/>
            <person name="Hutchinson M.I."/>
            <person name="Powell A.J."/>
            <person name="Barry K."/>
            <person name="Miller A.N."/>
            <person name="Grigoriev I.V."/>
            <person name="Debuchy R."/>
            <person name="Gladieux P."/>
            <person name="Thoren M.H."/>
            <person name="Johannesson H."/>
        </authorList>
    </citation>
    <scope>NUCLEOTIDE SEQUENCE</scope>
    <source>
        <strain evidence="2">FGSC 1904</strain>
    </source>
</reference>
<feature type="compositionally biased region" description="Low complexity" evidence="1">
    <location>
        <begin position="150"/>
        <end position="160"/>
    </location>
</feature>